<keyword evidence="1" id="KW-0812">Transmembrane</keyword>
<name>A0A6J7XUM3_9ZZZZ</name>
<evidence type="ECO:0000256" key="1">
    <source>
        <dbReference type="SAM" id="Phobius"/>
    </source>
</evidence>
<dbReference type="EMBL" id="CAFBSG010000025">
    <property type="protein sequence ID" value="CAB5241054.1"/>
    <property type="molecule type" value="Genomic_DNA"/>
</dbReference>
<accession>A0A6J7XUM3</accession>
<keyword evidence="1" id="KW-1133">Transmembrane helix</keyword>
<protein>
    <submittedName>
        <fullName evidence="2">Unannotated protein</fullName>
    </submittedName>
</protein>
<organism evidence="2">
    <name type="scientific">freshwater metagenome</name>
    <dbReference type="NCBI Taxonomy" id="449393"/>
    <lineage>
        <taxon>unclassified sequences</taxon>
        <taxon>metagenomes</taxon>
        <taxon>ecological metagenomes</taxon>
    </lineage>
</organism>
<proteinExistence type="predicted"/>
<keyword evidence="1" id="KW-0472">Membrane</keyword>
<reference evidence="2" key="1">
    <citation type="submission" date="2020-05" db="EMBL/GenBank/DDBJ databases">
        <authorList>
            <person name="Chiriac C."/>
            <person name="Salcher M."/>
            <person name="Ghai R."/>
            <person name="Kavagutti S V."/>
        </authorList>
    </citation>
    <scope>NUCLEOTIDE SEQUENCE</scope>
</reference>
<gene>
    <name evidence="2" type="ORF">UFOPK3554_01208</name>
</gene>
<dbReference type="AlphaFoldDB" id="A0A6J7XUM3"/>
<sequence>MSELGRQTLKNVRATRHAYSMLETLFLACLIYLFITRSKKSKKNMRPRTLDGELKELIARSNENTGIALEIKRYLLSIAISNENHEEKFSDAHIAKAQEILDHAGPSAFYWMSDIAAQLAQLAASQINGVATNVNIELGESATAKDIIRVVVRP</sequence>
<feature type="transmembrane region" description="Helical" evidence="1">
    <location>
        <begin position="18"/>
        <end position="35"/>
    </location>
</feature>
<evidence type="ECO:0000313" key="2">
    <source>
        <dbReference type="EMBL" id="CAB5241054.1"/>
    </source>
</evidence>